<organism evidence="9 10">
    <name type="scientific">Emergencia timonensis</name>
    <dbReference type="NCBI Taxonomy" id="1776384"/>
    <lineage>
        <taxon>Bacteria</taxon>
        <taxon>Bacillati</taxon>
        <taxon>Bacillota</taxon>
        <taxon>Clostridia</taxon>
        <taxon>Peptostreptococcales</taxon>
        <taxon>Anaerovoracaceae</taxon>
        <taxon>Emergencia</taxon>
    </lineage>
</organism>
<comment type="subcellular location">
    <subcellularLocation>
        <location evidence="1 7">Cell membrane</location>
        <topology evidence="1 7">Multi-pass membrane protein</topology>
    </subcellularLocation>
</comment>
<evidence type="ECO:0000259" key="8">
    <source>
        <dbReference type="PROSITE" id="PS50928"/>
    </source>
</evidence>
<dbReference type="CDD" id="cd06261">
    <property type="entry name" value="TM_PBP2"/>
    <property type="match status" value="1"/>
</dbReference>
<dbReference type="Pfam" id="PF12911">
    <property type="entry name" value="OppC_N"/>
    <property type="match status" value="1"/>
</dbReference>
<feature type="transmembrane region" description="Helical" evidence="7">
    <location>
        <begin position="165"/>
        <end position="192"/>
    </location>
</feature>
<proteinExistence type="inferred from homology"/>
<dbReference type="Gene3D" id="1.10.3720.10">
    <property type="entry name" value="MetI-like"/>
    <property type="match status" value="1"/>
</dbReference>
<keyword evidence="3" id="KW-1003">Cell membrane</keyword>
<keyword evidence="6 7" id="KW-0472">Membrane</keyword>
<keyword evidence="5 7" id="KW-1133">Transmembrane helix</keyword>
<keyword evidence="2 7" id="KW-0813">Transport</keyword>
<dbReference type="GO" id="GO:0005886">
    <property type="term" value="C:plasma membrane"/>
    <property type="evidence" value="ECO:0007669"/>
    <property type="project" value="UniProtKB-SubCell"/>
</dbReference>
<dbReference type="InterPro" id="IPR050366">
    <property type="entry name" value="BP-dependent_transpt_permease"/>
</dbReference>
<dbReference type="STRING" id="1776384.GCA_900086585_03205"/>
<feature type="transmembrane region" description="Helical" evidence="7">
    <location>
        <begin position="242"/>
        <end position="263"/>
    </location>
</feature>
<evidence type="ECO:0000256" key="6">
    <source>
        <dbReference type="ARBA" id="ARBA00023136"/>
    </source>
</evidence>
<evidence type="ECO:0000256" key="1">
    <source>
        <dbReference type="ARBA" id="ARBA00004651"/>
    </source>
</evidence>
<evidence type="ECO:0000256" key="2">
    <source>
        <dbReference type="ARBA" id="ARBA00022448"/>
    </source>
</evidence>
<dbReference type="PANTHER" id="PTHR43386:SF1">
    <property type="entry name" value="D,D-DIPEPTIDE TRANSPORT SYSTEM PERMEASE PROTEIN DDPC-RELATED"/>
    <property type="match status" value="1"/>
</dbReference>
<evidence type="ECO:0000256" key="7">
    <source>
        <dbReference type="RuleBase" id="RU363032"/>
    </source>
</evidence>
<keyword evidence="4 7" id="KW-0812">Transmembrane</keyword>
<dbReference type="EMBL" id="QRMS01000001">
    <property type="protein sequence ID" value="RHJ89845.1"/>
    <property type="molecule type" value="Genomic_DNA"/>
</dbReference>
<dbReference type="GO" id="GO:0055085">
    <property type="term" value="P:transmembrane transport"/>
    <property type="evidence" value="ECO:0007669"/>
    <property type="project" value="InterPro"/>
</dbReference>
<feature type="transmembrane region" description="Helical" evidence="7">
    <location>
        <begin position="49"/>
        <end position="69"/>
    </location>
</feature>
<dbReference type="Pfam" id="PF00528">
    <property type="entry name" value="BPD_transp_1"/>
    <property type="match status" value="1"/>
</dbReference>
<dbReference type="OrthoDB" id="9797852at2"/>
<comment type="similarity">
    <text evidence="7">Belongs to the binding-protein-dependent transport system permease family.</text>
</comment>
<sequence>MLIRELKRNTAVWEGGRNVLRKALQDNSTTKSRSLWADAWRRFKKNKMAIISLVFLLLLALTGVTTLIIDWVTDDKIYDSLVISQDLSQRFVPPSSEHVLGLDEFGRDILLRILWGTRYSLFMSVAAVLAAGILGTVIGAVAGYYGGKVDNVIMRFMDVVLSLPYMLLAIAIVAALGPGLVNVLISIAIGYVPEFARVTRASVMTIREREFVEAAKAVGATDRNIIFSQILPNAMAPLIVEVTMAIAGAILSIAGLSFLGLGIQPPLPEWGAMLTNARGYIRDAWHITVFPGLVILITILALNIIGDGLRDALDPKLKN</sequence>
<evidence type="ECO:0000256" key="4">
    <source>
        <dbReference type="ARBA" id="ARBA00022692"/>
    </source>
</evidence>
<dbReference type="AlphaFoldDB" id="A0A415E8B8"/>
<keyword evidence="10" id="KW-1185">Reference proteome</keyword>
<dbReference type="SUPFAM" id="SSF161098">
    <property type="entry name" value="MetI-like"/>
    <property type="match status" value="1"/>
</dbReference>
<feature type="transmembrane region" description="Helical" evidence="7">
    <location>
        <begin position="121"/>
        <end position="145"/>
    </location>
</feature>
<dbReference type="InterPro" id="IPR035906">
    <property type="entry name" value="MetI-like_sf"/>
</dbReference>
<gene>
    <name evidence="9" type="ORF">DW099_04585</name>
</gene>
<evidence type="ECO:0000313" key="10">
    <source>
        <dbReference type="Proteomes" id="UP000284841"/>
    </source>
</evidence>
<accession>A0A415E8B8</accession>
<comment type="caution">
    <text evidence="9">The sequence shown here is derived from an EMBL/GenBank/DDBJ whole genome shotgun (WGS) entry which is preliminary data.</text>
</comment>
<dbReference type="InterPro" id="IPR000515">
    <property type="entry name" value="MetI-like"/>
</dbReference>
<evidence type="ECO:0000256" key="5">
    <source>
        <dbReference type="ARBA" id="ARBA00022989"/>
    </source>
</evidence>
<evidence type="ECO:0000256" key="3">
    <source>
        <dbReference type="ARBA" id="ARBA00022475"/>
    </source>
</evidence>
<evidence type="ECO:0000313" key="9">
    <source>
        <dbReference type="EMBL" id="RHJ89845.1"/>
    </source>
</evidence>
<dbReference type="PROSITE" id="PS50928">
    <property type="entry name" value="ABC_TM1"/>
    <property type="match status" value="1"/>
</dbReference>
<feature type="transmembrane region" description="Helical" evidence="7">
    <location>
        <begin position="284"/>
        <end position="305"/>
    </location>
</feature>
<dbReference type="Proteomes" id="UP000284841">
    <property type="component" value="Unassembled WGS sequence"/>
</dbReference>
<dbReference type="PANTHER" id="PTHR43386">
    <property type="entry name" value="OLIGOPEPTIDE TRANSPORT SYSTEM PERMEASE PROTEIN APPC"/>
    <property type="match status" value="1"/>
</dbReference>
<name>A0A415E8B8_9FIRM</name>
<dbReference type="InterPro" id="IPR025966">
    <property type="entry name" value="OppC_N"/>
</dbReference>
<reference evidence="9 10" key="1">
    <citation type="submission" date="2018-08" db="EMBL/GenBank/DDBJ databases">
        <title>A genome reference for cultivated species of the human gut microbiota.</title>
        <authorList>
            <person name="Zou Y."/>
            <person name="Xue W."/>
            <person name="Luo G."/>
        </authorList>
    </citation>
    <scope>NUCLEOTIDE SEQUENCE [LARGE SCALE GENOMIC DNA]</scope>
    <source>
        <strain evidence="9 10">AM07-24</strain>
    </source>
</reference>
<feature type="domain" description="ABC transmembrane type-1" evidence="8">
    <location>
        <begin position="117"/>
        <end position="306"/>
    </location>
</feature>
<protein>
    <submittedName>
        <fullName evidence="9">ABC transporter permease</fullName>
    </submittedName>
</protein>